<dbReference type="PANTHER" id="PTHR21310">
    <property type="entry name" value="AMINOGLYCOSIDE PHOSPHOTRANSFERASE-RELATED-RELATED"/>
    <property type="match status" value="1"/>
</dbReference>
<dbReference type="EMBL" id="NRSZ01000360">
    <property type="protein sequence ID" value="PNY27693.1"/>
    <property type="molecule type" value="Genomic_DNA"/>
</dbReference>
<dbReference type="PANTHER" id="PTHR21310:SF37">
    <property type="entry name" value="AMINOGLYCOSIDE PHOSPHOTRANSFERASE DOMAIN-CONTAINING PROTEIN"/>
    <property type="match status" value="1"/>
</dbReference>
<keyword evidence="2" id="KW-1185">Reference proteome</keyword>
<dbReference type="OrthoDB" id="3645574at2759"/>
<sequence length="443" mass="50818">MCAYPSRSNRLARAGSSSCVVLCHISSPKPNIPAASMRRWAVKWERTRGWRRDALTFVFRISTALASLTIATSHTRHTGRYMFAFLVTCGDCSTVLLDIQPSCHATLATQQPTAYPRRTCCLNTSVRILARCSQLPGKSIERTPLGDRLFRGISRSMLSLARIPQPQIASFRFHDDGTVTLTNRPLTCSMMILENDGTPRTMERNSIYLSTEPFIADLFSFHDKRFISHPNAVYNHKDCHSEMAAKVLLRALAYRYVRQDLRNGPFFLQLGDFHASNIFVDDDWNMTSLIDLEWVSALPVEKMTVPYWLTGCSIDTIRREKLVEFNTIREEFMNIFEEEEGQIAAEHDYSLTQIMRESWESGGVWFWHSAMSTNAIYPLFTDHICPRFSSRLLFREEELLSKFGPKMLARSSRARWANIISTRRISSAYLTRNVTLAIHNKED</sequence>
<name>A0A2K3QJH8_9HYPO</name>
<dbReference type="AlphaFoldDB" id="A0A2K3QJH8"/>
<evidence type="ECO:0008006" key="3">
    <source>
        <dbReference type="Google" id="ProtNLM"/>
    </source>
</evidence>
<evidence type="ECO:0000313" key="1">
    <source>
        <dbReference type="EMBL" id="PNY27693.1"/>
    </source>
</evidence>
<protein>
    <recommendedName>
        <fullName evidence="3">Aminoglycoside phosphotransferase domain-containing protein</fullName>
    </recommendedName>
</protein>
<accession>A0A2K3QJH8</accession>
<evidence type="ECO:0000313" key="2">
    <source>
        <dbReference type="Proteomes" id="UP000236621"/>
    </source>
</evidence>
<organism evidence="1 2">
    <name type="scientific">Tolypocladium capitatum</name>
    <dbReference type="NCBI Taxonomy" id="45235"/>
    <lineage>
        <taxon>Eukaryota</taxon>
        <taxon>Fungi</taxon>
        <taxon>Dikarya</taxon>
        <taxon>Ascomycota</taxon>
        <taxon>Pezizomycotina</taxon>
        <taxon>Sordariomycetes</taxon>
        <taxon>Hypocreomycetidae</taxon>
        <taxon>Hypocreales</taxon>
        <taxon>Ophiocordycipitaceae</taxon>
        <taxon>Tolypocladium</taxon>
    </lineage>
</organism>
<dbReference type="STRING" id="45235.A0A2K3QJH8"/>
<comment type="caution">
    <text evidence="1">The sequence shown here is derived from an EMBL/GenBank/DDBJ whole genome shotgun (WGS) entry which is preliminary data.</text>
</comment>
<gene>
    <name evidence="1" type="ORF">TCAP_02379</name>
</gene>
<dbReference type="InterPro" id="IPR051678">
    <property type="entry name" value="AGP_Transferase"/>
</dbReference>
<reference evidence="1 2" key="1">
    <citation type="submission" date="2017-08" db="EMBL/GenBank/DDBJ databases">
        <title>Harnessing the power of phylogenomics to disentangle the directionality and signatures of interkingdom host jumping in the parasitic fungal genus Tolypocladium.</title>
        <authorList>
            <person name="Quandt C.A."/>
            <person name="Patterson W."/>
            <person name="Spatafora J.W."/>
        </authorList>
    </citation>
    <scope>NUCLEOTIDE SEQUENCE [LARGE SCALE GENOMIC DNA]</scope>
    <source>
        <strain evidence="1 2">CBS 113982</strain>
    </source>
</reference>
<proteinExistence type="predicted"/>
<dbReference type="Proteomes" id="UP000236621">
    <property type="component" value="Unassembled WGS sequence"/>
</dbReference>
<dbReference type="SUPFAM" id="SSF56112">
    <property type="entry name" value="Protein kinase-like (PK-like)"/>
    <property type="match status" value="1"/>
</dbReference>
<dbReference type="InterPro" id="IPR011009">
    <property type="entry name" value="Kinase-like_dom_sf"/>
</dbReference>